<dbReference type="EMBL" id="JF284554">
    <property type="protein sequence ID" value="AEL23100.1"/>
    <property type="molecule type" value="mRNA"/>
</dbReference>
<dbReference type="AlphaFoldDB" id="G0ZJA3"/>
<reference evidence="1" key="1">
    <citation type="journal article" date="2011" name="Dev. Comp. Immunol.">
        <title>Differential gene expression profile from haematopoietic tissue stem cells of red claw crayfish, Cherax quadricarinatus, in response to WSSV infection.</title>
        <authorList>
            <person name="Liu H.P."/>
            <person name="Chen R.Y."/>
            <person name="Zhang Q.X."/>
            <person name="Peng H."/>
            <person name="Wang K.J."/>
        </authorList>
    </citation>
    <scope>NUCLEOTIDE SEQUENCE</scope>
</reference>
<sequence>MYFHFFGCFHVVNIEMVVKVGSNNKLFPVLHKFCTFYWEFWKLN</sequence>
<organism evidence="1">
    <name type="scientific">Cherax quadricarinatus</name>
    <name type="common">Australian red claw crayfish</name>
    <dbReference type="NCBI Taxonomy" id="27406"/>
    <lineage>
        <taxon>Eukaryota</taxon>
        <taxon>Metazoa</taxon>
        <taxon>Ecdysozoa</taxon>
        <taxon>Arthropoda</taxon>
        <taxon>Crustacea</taxon>
        <taxon>Multicrustacea</taxon>
        <taxon>Malacostraca</taxon>
        <taxon>Eumalacostraca</taxon>
        <taxon>Eucarida</taxon>
        <taxon>Decapoda</taxon>
        <taxon>Pleocyemata</taxon>
        <taxon>Astacidea</taxon>
        <taxon>Parastacoidea</taxon>
        <taxon>Parastacidae</taxon>
        <taxon>Cherax</taxon>
    </lineage>
</organism>
<reference evidence="1" key="2">
    <citation type="submission" date="2011-02" db="EMBL/GenBank/DDBJ databases">
        <authorList>
            <person name="Liu H.-P."/>
            <person name="Chen R.-Y."/>
            <person name="Zhang Q.-X."/>
            <person name="Peng H."/>
            <person name="Wang K.-J."/>
        </authorList>
    </citation>
    <scope>NUCLEOTIDE SEQUENCE</scope>
</reference>
<accession>G0ZJA3</accession>
<evidence type="ECO:0000313" key="1">
    <source>
        <dbReference type="EMBL" id="AEL23100.1"/>
    </source>
</evidence>
<name>G0ZJA3_CHEQU</name>
<protein>
    <submittedName>
        <fullName evidence="1">U3 small nucleolar RNA-associated protein 18-like protein</fullName>
    </submittedName>
</protein>
<proteinExistence type="evidence at transcript level"/>